<sequence length="177" mass="20522">MSTLDLLLELGGKLADLTNTLTKRRPSKAEEQQLVQVSSQYKELLNQYVILQNIIQVYNASLGNSDMRAIYNVCTHEFYNRAAEYIRNMANHQVIKMDLKHIQFISLNLTRNTKEVIRFSNVEANIETQAEVYAHEKWILFYSNGAQEPSYAINKYILIWSEGGWKLANSQVFQRIS</sequence>
<evidence type="ECO:0000313" key="2">
    <source>
        <dbReference type="Proteomes" id="UP000280307"/>
    </source>
</evidence>
<evidence type="ECO:0000313" key="1">
    <source>
        <dbReference type="EMBL" id="RRR70709.1"/>
    </source>
</evidence>
<dbReference type="EMBL" id="RSAS01000501">
    <property type="protein sequence ID" value="RRR70709.1"/>
    <property type="molecule type" value="Genomic_DNA"/>
</dbReference>
<name>A0A426TXW2_9CHLR</name>
<comment type="caution">
    <text evidence="1">The sequence shown here is derived from an EMBL/GenBank/DDBJ whole genome shotgun (WGS) entry which is preliminary data.</text>
</comment>
<dbReference type="Proteomes" id="UP000280307">
    <property type="component" value="Unassembled WGS sequence"/>
</dbReference>
<dbReference type="AlphaFoldDB" id="A0A426TXW2"/>
<evidence type="ECO:0008006" key="3">
    <source>
        <dbReference type="Google" id="ProtNLM"/>
    </source>
</evidence>
<organism evidence="1 2">
    <name type="scientific">Candidatus Viridilinea halotolerans</name>
    <dbReference type="NCBI Taxonomy" id="2491704"/>
    <lineage>
        <taxon>Bacteria</taxon>
        <taxon>Bacillati</taxon>
        <taxon>Chloroflexota</taxon>
        <taxon>Chloroflexia</taxon>
        <taxon>Chloroflexales</taxon>
        <taxon>Chloroflexineae</taxon>
        <taxon>Oscillochloridaceae</taxon>
        <taxon>Candidatus Viridilinea</taxon>
    </lineage>
</organism>
<proteinExistence type="predicted"/>
<gene>
    <name evidence="1" type="ORF">EI684_12780</name>
</gene>
<protein>
    <recommendedName>
        <fullName evidence="3">Tim44-like domain-containing protein</fullName>
    </recommendedName>
</protein>
<reference evidence="1 2" key="1">
    <citation type="submission" date="2018-12" db="EMBL/GenBank/DDBJ databases">
        <title>Genome Sequence of Candidatus Viridilinea halotolerans isolated from saline sulfide-rich spring.</title>
        <authorList>
            <person name="Grouzdev D.S."/>
            <person name="Burganskaya E.I."/>
            <person name="Krutkina M.S."/>
            <person name="Sukhacheva M.V."/>
            <person name="Gorlenko V.M."/>
        </authorList>
    </citation>
    <scope>NUCLEOTIDE SEQUENCE [LARGE SCALE GENOMIC DNA]</scope>
    <source>
        <strain evidence="1">Chok-6</strain>
    </source>
</reference>
<accession>A0A426TXW2</accession>